<accession>A0ABM1Y631</accession>
<reference evidence="2" key="2">
    <citation type="submission" date="2025-05" db="UniProtKB">
        <authorList>
            <consortium name="EnsemblMetazoa"/>
        </authorList>
    </citation>
    <scope>IDENTIFICATION</scope>
    <source>
        <strain evidence="2">Foshan</strain>
    </source>
</reference>
<dbReference type="InterPro" id="IPR012337">
    <property type="entry name" value="RNaseH-like_sf"/>
</dbReference>
<evidence type="ECO:0000313" key="2">
    <source>
        <dbReference type="EnsemblMetazoa" id="AALFPA23_006094.P7873"/>
    </source>
</evidence>
<reference evidence="3" key="1">
    <citation type="journal article" date="2015" name="Proc. Natl. Acad. Sci. U.S.A.">
        <title>Genome sequence of the Asian Tiger mosquito, Aedes albopictus, reveals insights into its biology, genetics, and evolution.</title>
        <authorList>
            <person name="Chen X.G."/>
            <person name="Jiang X."/>
            <person name="Gu J."/>
            <person name="Xu M."/>
            <person name="Wu Y."/>
            <person name="Deng Y."/>
            <person name="Zhang C."/>
            <person name="Bonizzoni M."/>
            <person name="Dermauw W."/>
            <person name="Vontas J."/>
            <person name="Armbruster P."/>
            <person name="Huang X."/>
            <person name="Yang Y."/>
            <person name="Zhang H."/>
            <person name="He W."/>
            <person name="Peng H."/>
            <person name="Liu Y."/>
            <person name="Wu K."/>
            <person name="Chen J."/>
            <person name="Lirakis M."/>
            <person name="Topalis P."/>
            <person name="Van Leeuwen T."/>
            <person name="Hall A.B."/>
            <person name="Jiang X."/>
            <person name="Thorpe C."/>
            <person name="Mueller R.L."/>
            <person name="Sun C."/>
            <person name="Waterhouse R.M."/>
            <person name="Yan G."/>
            <person name="Tu Z.J."/>
            <person name="Fang X."/>
            <person name="James A.A."/>
        </authorList>
    </citation>
    <scope>NUCLEOTIDE SEQUENCE [LARGE SCALE GENOMIC DNA]</scope>
    <source>
        <strain evidence="3">Foshan</strain>
    </source>
</reference>
<dbReference type="InterPro" id="IPR036397">
    <property type="entry name" value="RNaseH_sf"/>
</dbReference>
<keyword evidence="3" id="KW-1185">Reference proteome</keyword>
<feature type="domain" description="Integrase catalytic" evidence="1">
    <location>
        <begin position="176"/>
        <end position="309"/>
    </location>
</feature>
<dbReference type="RefSeq" id="XP_062714210.1">
    <property type="nucleotide sequence ID" value="XM_062858226.1"/>
</dbReference>
<dbReference type="EnsemblMetazoa" id="AALFPA23_006094.R7873">
    <property type="protein sequence ID" value="AALFPA23_006094.P7873"/>
    <property type="gene ID" value="AALFPA23_006094"/>
</dbReference>
<name>A0ABM1Y631_AEDAL</name>
<dbReference type="Proteomes" id="UP000069940">
    <property type="component" value="Unassembled WGS sequence"/>
</dbReference>
<dbReference type="Gene3D" id="3.30.420.10">
    <property type="entry name" value="Ribonuclease H-like superfamily/Ribonuclease H"/>
    <property type="match status" value="1"/>
</dbReference>
<sequence length="309" mass="35530">MIRTTAYWRHFFSNLRSPKEDRTFSFLTTDELKTAEHALIRLLQQQCFTDEWKRLQSGQHVTKGSRLRWFHPMLSSNDNVIRIGCRLGQSMLHDNFKHPILLPGAHRLSTLLFASYYLRLLHEAPQLMVNTVRLKHWLLGGRSAARQVVHKCVTCVRARPKLVEQFMSELPAARVTAARPFSRVGIDSWGPIQLQPRHRRDAPIKAYVAVFVCFATKAVHLELVANLTTAKFLQAFRRFVACRGLCSDVYTDNGKNFVGAANELKRLVRSRERKDQVAQECTENGNRWHFNPPKGSHFGGLWEAAIRST</sequence>
<organism evidence="2 3">
    <name type="scientific">Aedes albopictus</name>
    <name type="common">Asian tiger mosquito</name>
    <name type="synonym">Stegomyia albopicta</name>
    <dbReference type="NCBI Taxonomy" id="7160"/>
    <lineage>
        <taxon>Eukaryota</taxon>
        <taxon>Metazoa</taxon>
        <taxon>Ecdysozoa</taxon>
        <taxon>Arthropoda</taxon>
        <taxon>Hexapoda</taxon>
        <taxon>Insecta</taxon>
        <taxon>Pterygota</taxon>
        <taxon>Neoptera</taxon>
        <taxon>Endopterygota</taxon>
        <taxon>Diptera</taxon>
        <taxon>Nematocera</taxon>
        <taxon>Culicoidea</taxon>
        <taxon>Culicidae</taxon>
        <taxon>Culicinae</taxon>
        <taxon>Aedini</taxon>
        <taxon>Aedes</taxon>
        <taxon>Stegomyia</taxon>
    </lineage>
</organism>
<evidence type="ECO:0000259" key="1">
    <source>
        <dbReference type="PROSITE" id="PS50994"/>
    </source>
</evidence>
<dbReference type="PROSITE" id="PS50994">
    <property type="entry name" value="INTEGRASE"/>
    <property type="match status" value="1"/>
</dbReference>
<dbReference type="PANTHER" id="PTHR47331:SF1">
    <property type="entry name" value="GAG-LIKE PROTEIN"/>
    <property type="match status" value="1"/>
</dbReference>
<dbReference type="InterPro" id="IPR001584">
    <property type="entry name" value="Integrase_cat-core"/>
</dbReference>
<protein>
    <recommendedName>
        <fullName evidence="1">Integrase catalytic domain-containing protein</fullName>
    </recommendedName>
</protein>
<dbReference type="GeneID" id="134290985"/>
<proteinExistence type="predicted"/>
<evidence type="ECO:0000313" key="3">
    <source>
        <dbReference type="Proteomes" id="UP000069940"/>
    </source>
</evidence>
<dbReference type="PANTHER" id="PTHR47331">
    <property type="entry name" value="PHD-TYPE DOMAIN-CONTAINING PROTEIN"/>
    <property type="match status" value="1"/>
</dbReference>
<dbReference type="SUPFAM" id="SSF53098">
    <property type="entry name" value="Ribonuclease H-like"/>
    <property type="match status" value="1"/>
</dbReference>